<dbReference type="PROSITE" id="PS50146">
    <property type="entry name" value="DAGK"/>
    <property type="match status" value="1"/>
</dbReference>
<dbReference type="InterPro" id="IPR001206">
    <property type="entry name" value="Diacylglycerol_kinase_cat_dom"/>
</dbReference>
<evidence type="ECO:0000313" key="10">
    <source>
        <dbReference type="EMBL" id="GLV53742.1"/>
    </source>
</evidence>
<dbReference type="InterPro" id="IPR017438">
    <property type="entry name" value="ATP-NAD_kinase_N"/>
</dbReference>
<evidence type="ECO:0000256" key="6">
    <source>
        <dbReference type="ARBA" id="ARBA00022840"/>
    </source>
</evidence>
<keyword evidence="7" id="KW-0594">Phospholipid biosynthesis</keyword>
<evidence type="ECO:0000256" key="2">
    <source>
        <dbReference type="ARBA" id="ARBA00005983"/>
    </source>
</evidence>
<keyword evidence="7" id="KW-0444">Lipid biosynthesis</keyword>
<dbReference type="InterPro" id="IPR050187">
    <property type="entry name" value="Lipid_Phosphate_FormReg"/>
</dbReference>
<dbReference type="InterPro" id="IPR016064">
    <property type="entry name" value="NAD/diacylglycerol_kinase_sf"/>
</dbReference>
<reference evidence="10 11" key="1">
    <citation type="submission" date="2023-02" db="EMBL/GenBank/DDBJ databases">
        <title>Dictyobacter halimunensis sp. nov., a new member of the class Ktedonobacteria from forest soil in a geothermal area.</title>
        <authorList>
            <person name="Rachmania M.K."/>
            <person name="Ningsih F."/>
            <person name="Sakai Y."/>
            <person name="Yabe S."/>
            <person name="Yokota A."/>
            <person name="Sjamsuridzal W."/>
        </authorList>
    </citation>
    <scope>NUCLEOTIDE SEQUENCE [LARGE SCALE GENOMIC DNA]</scope>
    <source>
        <strain evidence="10 11">S3.2.2.5</strain>
    </source>
</reference>
<evidence type="ECO:0000256" key="7">
    <source>
        <dbReference type="ARBA" id="ARBA00023209"/>
    </source>
</evidence>
<dbReference type="EMBL" id="BSRI01000001">
    <property type="protein sequence ID" value="GLV53742.1"/>
    <property type="molecule type" value="Genomic_DNA"/>
</dbReference>
<evidence type="ECO:0000313" key="11">
    <source>
        <dbReference type="Proteomes" id="UP001344906"/>
    </source>
</evidence>
<keyword evidence="7" id="KW-0443">Lipid metabolism</keyword>
<dbReference type="Proteomes" id="UP001344906">
    <property type="component" value="Unassembled WGS sequence"/>
</dbReference>
<dbReference type="SUPFAM" id="SSF111331">
    <property type="entry name" value="NAD kinase/diacylglycerol kinase-like"/>
    <property type="match status" value="1"/>
</dbReference>
<keyword evidence="5 10" id="KW-0418">Kinase</keyword>
<gene>
    <name evidence="10" type="ORF">KDH_05940</name>
</gene>
<keyword evidence="3" id="KW-0808">Transferase</keyword>
<keyword evidence="4" id="KW-0547">Nucleotide-binding</keyword>
<evidence type="ECO:0000256" key="8">
    <source>
        <dbReference type="ARBA" id="ARBA00023264"/>
    </source>
</evidence>
<comment type="cofactor">
    <cofactor evidence="1">
        <name>Mg(2+)</name>
        <dbReference type="ChEBI" id="CHEBI:18420"/>
    </cofactor>
</comment>
<dbReference type="PANTHER" id="PTHR12358:SF54">
    <property type="entry name" value="SPHINGOSINE KINASE RELATED PROTEIN"/>
    <property type="match status" value="1"/>
</dbReference>
<comment type="caution">
    <text evidence="10">The sequence shown here is derived from an EMBL/GenBank/DDBJ whole genome shotgun (WGS) entry which is preliminary data.</text>
</comment>
<dbReference type="GO" id="GO:0016301">
    <property type="term" value="F:kinase activity"/>
    <property type="evidence" value="ECO:0007669"/>
    <property type="project" value="UniProtKB-KW"/>
</dbReference>
<evidence type="ECO:0000256" key="4">
    <source>
        <dbReference type="ARBA" id="ARBA00022741"/>
    </source>
</evidence>
<organism evidence="10 11">
    <name type="scientific">Dictyobacter halimunensis</name>
    <dbReference type="NCBI Taxonomy" id="3026934"/>
    <lineage>
        <taxon>Bacteria</taxon>
        <taxon>Bacillati</taxon>
        <taxon>Chloroflexota</taxon>
        <taxon>Ktedonobacteria</taxon>
        <taxon>Ktedonobacterales</taxon>
        <taxon>Dictyobacteraceae</taxon>
        <taxon>Dictyobacter</taxon>
    </lineage>
</organism>
<dbReference type="RefSeq" id="WP_338247450.1">
    <property type="nucleotide sequence ID" value="NZ_BSRI01000001.1"/>
</dbReference>
<dbReference type="Gene3D" id="2.60.200.40">
    <property type="match status" value="1"/>
</dbReference>
<keyword evidence="11" id="KW-1185">Reference proteome</keyword>
<sequence length="358" mass="38966">MQAQKAIMIHSPSSGRSNKLVEITDWLREAGMEIVDVLPIHALDGLPPQGPLWQEQGIQLVIAAGGDGLVGGVTSHIVSSDLPLGILPLGTANDVARTLGLSMDIKQAAATIMRGKVINIDIGVAQPAEQEPHSISNEHKTIVPANAHSYFAHALTIGINVKFAQFATDKQLRKKFGNMTYAAAVAKALQGYTPIEVDLDFEGLAIYDHDHDGKPVGTPRILSNKVQIHSKVAQVTIVNSPVFWGALQATVPGVNLHDRLLDIVIIEDNRMEQLVYKVLRFFRRSTAQKPEYAGWYKQFPELVSAERTNIPGIHHVQAQGITIHCRGKQAEATLDGEIRGQTPMHARVADECLNVIAP</sequence>
<dbReference type="Pfam" id="PF19279">
    <property type="entry name" value="YegS_C"/>
    <property type="match status" value="1"/>
</dbReference>
<protein>
    <submittedName>
        <fullName evidence="10">Lipid kinase</fullName>
    </submittedName>
</protein>
<evidence type="ECO:0000256" key="5">
    <source>
        <dbReference type="ARBA" id="ARBA00022777"/>
    </source>
</evidence>
<comment type="similarity">
    <text evidence="2">Belongs to the diacylglycerol/lipid kinase family.</text>
</comment>
<keyword evidence="8" id="KW-1208">Phospholipid metabolism</keyword>
<keyword evidence="6" id="KW-0067">ATP-binding</keyword>
<evidence type="ECO:0000259" key="9">
    <source>
        <dbReference type="PROSITE" id="PS50146"/>
    </source>
</evidence>
<dbReference type="Gene3D" id="3.40.50.10330">
    <property type="entry name" value="Probable inorganic polyphosphate/atp-NAD kinase, domain 1"/>
    <property type="match status" value="1"/>
</dbReference>
<evidence type="ECO:0000256" key="1">
    <source>
        <dbReference type="ARBA" id="ARBA00001946"/>
    </source>
</evidence>
<dbReference type="InterPro" id="IPR045540">
    <property type="entry name" value="YegS/DAGK_C"/>
</dbReference>
<dbReference type="Pfam" id="PF00781">
    <property type="entry name" value="DAGK_cat"/>
    <property type="match status" value="1"/>
</dbReference>
<evidence type="ECO:0000256" key="3">
    <source>
        <dbReference type="ARBA" id="ARBA00022679"/>
    </source>
</evidence>
<proteinExistence type="inferred from homology"/>
<dbReference type="SMART" id="SM00046">
    <property type="entry name" value="DAGKc"/>
    <property type="match status" value="1"/>
</dbReference>
<feature type="domain" description="DAGKc" evidence="9">
    <location>
        <begin position="1"/>
        <end position="129"/>
    </location>
</feature>
<dbReference type="PANTHER" id="PTHR12358">
    <property type="entry name" value="SPHINGOSINE KINASE"/>
    <property type="match status" value="1"/>
</dbReference>
<name>A0ABQ6FJD6_9CHLR</name>
<accession>A0ABQ6FJD6</accession>